<dbReference type="GeneID" id="8444587"/>
<dbReference type="Proteomes" id="UP000002058">
    <property type="component" value="Unassembled WGS sequence"/>
</dbReference>
<keyword evidence="4" id="KW-0812">Transmembrane</keyword>
<dbReference type="PRINTS" id="PR01415">
    <property type="entry name" value="ANKYRIN"/>
</dbReference>
<feature type="transmembrane region" description="Helical" evidence="4">
    <location>
        <begin position="243"/>
        <end position="262"/>
    </location>
</feature>
<protein>
    <submittedName>
        <fullName evidence="5">Uncharacterized protein</fullName>
    </submittedName>
</protein>
<feature type="repeat" description="ANK" evidence="3">
    <location>
        <begin position="1080"/>
        <end position="1101"/>
    </location>
</feature>
<dbReference type="PROSITE" id="PS50088">
    <property type="entry name" value="ANK_REPEAT"/>
    <property type="match status" value="9"/>
</dbReference>
<dbReference type="eggNOG" id="KOG4177">
    <property type="taxonomic scope" value="Eukaryota"/>
</dbReference>
<dbReference type="OMA" id="NRTAISY"/>
<organism evidence="5 6">
    <name type="scientific">Uncinocarpus reesii (strain UAMH 1704)</name>
    <dbReference type="NCBI Taxonomy" id="336963"/>
    <lineage>
        <taxon>Eukaryota</taxon>
        <taxon>Fungi</taxon>
        <taxon>Dikarya</taxon>
        <taxon>Ascomycota</taxon>
        <taxon>Pezizomycotina</taxon>
        <taxon>Eurotiomycetes</taxon>
        <taxon>Eurotiomycetidae</taxon>
        <taxon>Onygenales</taxon>
        <taxon>Onygenaceae</taxon>
        <taxon>Uncinocarpus</taxon>
    </lineage>
</organism>
<sequence>MASEWWDNFSNNLATDLAPLIALFGEAPTKQYLSECLDTTDIILFAIAPLGIITAIISAIRVCGTAALRAFIGRAQEGGGAAEAELCTSTSREVCELYNNGGVARVFGRPKLLEIVHDKHASGEDFYRHSSRPATAGIYLFKDYIKLDGQEWKELTKTRLRFRSVEDGKLISSSKSATPQLRFAPNPNLSLNVGIKQHRKSVFVVATVMGLFMQSAVIIWAGIARYRLQFVKGDLQDTYAVPIVLIGTILLCAGIGWCALLVERSTSERIFERERGGDPRSQLYWVQPGTQFVGDQAFDSFAYTHPKNEFSRYITSWKENQEESRLELWAAIALSLGGFILQFLGLRACHSSVAVAQLGVTILMSLARSMLRTDRLKKEEIFLADQPEFYEGHELDWLSLNIGNIHQRKLNWQISSSRRHLPTRDSEERYEDTALRKMVIADEKKCVLTGFRPDHSLRANSSPKTPLRTAALDRGGDTAEDYWSSEKWRFEAHRDSKELGKQGSHLPSDIAKVYSYRCRLSHLTSNWEERLVSVRDIASSLARAIEATTKVLFTSDVVFKEGWEEAFTLFWPVPCEMISITESTPHNGKSNPILNPDIGLRATQGTVYLSLRRGLDVDGRAKGEWRVDDSELEAVLGLWRWSLKEADKDVDPITTPRRILGGKIDSSGSNAITDFDLWREGKSGFSIMETLNPPRESYGRRIFGWHNVPVSNGADITGDVTVLELPLTTRSLPTMFAQELYSLFFASILQSIEDIGGKTEVKQSQSLCFTNSNISRIQASFTESGLGPIEDAFTCIMPAIRNQGKLPTAVGNLPAVRSTAESYLAQENWEEAEKLLRWASPHIHAPDNGSEEGIGLSSTINQQRLLTLDLCECYRKALTSATAPDFGWKGIVEILQNSTNDGRDKITLDTVGDQSSYTLAQTIRCYAQAALRIAQDNNNEQASKELAAGIQSSLVNPDPKTEIMTIKPVKPGKTMSKSNDKQERLLSEAIKRGDLRSALYYLHRPSVLEERDPMNRSALSLAAGRGWYIVVKDMLKRGAILEEKDKNARSAISYAAENGDLNTFEYLLNQGAFSNFPDHTRRTPLSYAAQNGHTEVARLLLYDLRVEADPRDGKGQTPLLYAVKNGSNEIVKLLMKKGVDVNLKGQLGQTPLAIAVDSENEQLVATLLANERVDVDIKDRNGNTPLLLAVVKGNDKLVELILTRQEVDINTKNQQGMTPLTYAADAGYDKIVSLLLSKGNIRVNLQNKNIESPLFLAARKGHVPVVRQLLARDDVALDLFNKNVQSPLSEAAAEGQSEAVALLLKHDFKTVDEYDINGQSPLSRAAMNGRTDTVAQFLAMGDKVDVNSGAIAGWTPLCWAAIKGHTDVVQLLLSDKRVIVDMRANNGQTPLSMAAEKGFVRSVEILLATEGVDPNASDGEQMTPVAWAARRGHGRERSISYAEISAYHKLATRFQRVA</sequence>
<dbReference type="HOGENOM" id="CLU_001887_1_0_1"/>
<dbReference type="RefSeq" id="XP_002582369.1">
    <property type="nucleotide sequence ID" value="XM_002582323.1"/>
</dbReference>
<keyword evidence="6" id="KW-1185">Reference proteome</keyword>
<dbReference type="STRING" id="336963.C4JY91"/>
<dbReference type="EMBL" id="CH476619">
    <property type="protein sequence ID" value="EEP82277.1"/>
    <property type="molecule type" value="Genomic_DNA"/>
</dbReference>
<keyword evidence="1" id="KW-0677">Repeat</keyword>
<evidence type="ECO:0000256" key="4">
    <source>
        <dbReference type="SAM" id="Phobius"/>
    </source>
</evidence>
<dbReference type="PROSITE" id="PS50297">
    <property type="entry name" value="ANK_REP_REGION"/>
    <property type="match status" value="6"/>
</dbReference>
<feature type="repeat" description="ANK" evidence="3">
    <location>
        <begin position="1114"/>
        <end position="1146"/>
    </location>
</feature>
<dbReference type="InterPro" id="IPR036770">
    <property type="entry name" value="Ankyrin_rpt-contain_sf"/>
</dbReference>
<dbReference type="SUPFAM" id="SSF48403">
    <property type="entry name" value="Ankyrin repeat"/>
    <property type="match status" value="2"/>
</dbReference>
<feature type="repeat" description="ANK" evidence="3">
    <location>
        <begin position="1215"/>
        <end position="1239"/>
    </location>
</feature>
<feature type="repeat" description="ANK" evidence="3">
    <location>
        <begin position="1317"/>
        <end position="1349"/>
    </location>
</feature>
<feature type="repeat" description="ANK" evidence="3">
    <location>
        <begin position="1181"/>
        <end position="1214"/>
    </location>
</feature>
<dbReference type="Pfam" id="PF00023">
    <property type="entry name" value="Ank"/>
    <property type="match status" value="1"/>
</dbReference>
<proteinExistence type="predicted"/>
<feature type="transmembrane region" description="Helical" evidence="4">
    <location>
        <begin position="202"/>
        <end position="223"/>
    </location>
</feature>
<dbReference type="KEGG" id="ure:UREG_07142"/>
<keyword evidence="2 3" id="KW-0040">ANK repeat</keyword>
<dbReference type="Gene3D" id="1.25.40.20">
    <property type="entry name" value="Ankyrin repeat-containing domain"/>
    <property type="match status" value="3"/>
</dbReference>
<feature type="repeat" description="ANK" evidence="3">
    <location>
        <begin position="1147"/>
        <end position="1180"/>
    </location>
</feature>
<dbReference type="SMART" id="SM00248">
    <property type="entry name" value="ANK"/>
    <property type="match status" value="12"/>
</dbReference>
<accession>C4JY91</accession>
<name>C4JY91_UNCRE</name>
<evidence type="ECO:0000256" key="2">
    <source>
        <dbReference type="ARBA" id="ARBA00023043"/>
    </source>
</evidence>
<dbReference type="VEuPathDB" id="FungiDB:UREG_07142"/>
<reference evidence="6" key="1">
    <citation type="journal article" date="2009" name="Genome Res.">
        <title>Comparative genomic analyses of the human fungal pathogens Coccidioides and their relatives.</title>
        <authorList>
            <person name="Sharpton T.J."/>
            <person name="Stajich J.E."/>
            <person name="Rounsley S.D."/>
            <person name="Gardner M.J."/>
            <person name="Wortman J.R."/>
            <person name="Jordar V.S."/>
            <person name="Maiti R."/>
            <person name="Kodira C.D."/>
            <person name="Neafsey D.E."/>
            <person name="Zeng Q."/>
            <person name="Hung C.-Y."/>
            <person name="McMahan C."/>
            <person name="Muszewska A."/>
            <person name="Grynberg M."/>
            <person name="Mandel M.A."/>
            <person name="Kellner E.M."/>
            <person name="Barker B.M."/>
            <person name="Galgiani J.N."/>
            <person name="Orbach M.J."/>
            <person name="Kirkland T.N."/>
            <person name="Cole G.T."/>
            <person name="Henn M.R."/>
            <person name="Birren B.W."/>
            <person name="Taylor J.W."/>
        </authorList>
    </citation>
    <scope>NUCLEOTIDE SEQUENCE [LARGE SCALE GENOMIC DNA]</scope>
    <source>
        <strain evidence="6">UAMH 1704</strain>
    </source>
</reference>
<dbReference type="InterPro" id="IPR002110">
    <property type="entry name" value="Ankyrin_rpt"/>
</dbReference>
<dbReference type="PANTHER" id="PTHR24126:SF14">
    <property type="entry name" value="ANK_REP_REGION DOMAIN-CONTAINING PROTEIN"/>
    <property type="match status" value="1"/>
</dbReference>
<gene>
    <name evidence="5" type="ORF">UREG_07142</name>
</gene>
<evidence type="ECO:0000313" key="5">
    <source>
        <dbReference type="EMBL" id="EEP82277.1"/>
    </source>
</evidence>
<dbReference type="InParanoid" id="C4JY91"/>
<evidence type="ECO:0000256" key="1">
    <source>
        <dbReference type="ARBA" id="ARBA00022737"/>
    </source>
</evidence>
<evidence type="ECO:0000313" key="6">
    <source>
        <dbReference type="Proteomes" id="UP000002058"/>
    </source>
</evidence>
<dbReference type="OrthoDB" id="4195095at2759"/>
<feature type="transmembrane region" description="Helical" evidence="4">
    <location>
        <begin position="326"/>
        <end position="346"/>
    </location>
</feature>
<keyword evidence="4" id="KW-0472">Membrane</keyword>
<feature type="repeat" description="ANK" evidence="3">
    <location>
        <begin position="1386"/>
        <end position="1419"/>
    </location>
</feature>
<keyword evidence="4" id="KW-1133">Transmembrane helix</keyword>
<feature type="transmembrane region" description="Helical" evidence="4">
    <location>
        <begin position="42"/>
        <end position="64"/>
    </location>
</feature>
<feature type="repeat" description="ANK" evidence="3">
    <location>
        <begin position="1047"/>
        <end position="1079"/>
    </location>
</feature>
<feature type="repeat" description="ANK" evidence="3">
    <location>
        <begin position="1352"/>
        <end position="1374"/>
    </location>
</feature>
<evidence type="ECO:0000256" key="3">
    <source>
        <dbReference type="PROSITE-ProRule" id="PRU00023"/>
    </source>
</evidence>
<dbReference type="Pfam" id="PF12796">
    <property type="entry name" value="Ank_2"/>
    <property type="match status" value="4"/>
</dbReference>
<dbReference type="PANTHER" id="PTHR24126">
    <property type="entry name" value="ANKYRIN REPEAT, PH AND SEC7 DOMAIN CONTAINING PROTEIN SECG-RELATED"/>
    <property type="match status" value="1"/>
</dbReference>